<keyword evidence="7" id="KW-0969">Cilium</keyword>
<dbReference type="GO" id="GO:0009428">
    <property type="term" value="C:bacterial-type flagellum basal body, distal rod, P ring"/>
    <property type="evidence" value="ECO:0007669"/>
    <property type="project" value="InterPro"/>
</dbReference>
<dbReference type="PANTHER" id="PTHR30381">
    <property type="entry name" value="FLAGELLAR P-RING PERIPLASMIC PROTEIN FLGI"/>
    <property type="match status" value="1"/>
</dbReference>
<dbReference type="GO" id="GO:0030288">
    <property type="term" value="C:outer membrane-bounded periplasmic space"/>
    <property type="evidence" value="ECO:0007669"/>
    <property type="project" value="InterPro"/>
</dbReference>
<keyword evidence="7" id="KW-0966">Cell projection</keyword>
<reference evidence="8" key="1">
    <citation type="submission" date="2016-10" db="EMBL/GenBank/DDBJ databases">
        <authorList>
            <person name="Varghese N."/>
            <person name="Submissions S."/>
        </authorList>
    </citation>
    <scope>NUCLEOTIDE SEQUENCE [LARGE SCALE GENOMIC DNA]</scope>
    <source>
        <strain evidence="8">CCM 7469</strain>
    </source>
</reference>
<dbReference type="Proteomes" id="UP000199636">
    <property type="component" value="Unassembled WGS sequence"/>
</dbReference>
<evidence type="ECO:0000256" key="6">
    <source>
        <dbReference type="HAMAP-Rule" id="MF_00416"/>
    </source>
</evidence>
<comment type="function">
    <text evidence="1 6">Assembles around the rod to form the L-ring and probably protects the motor/basal body from shearing forces during rotation.</text>
</comment>
<gene>
    <name evidence="6" type="primary">flgI</name>
    <name evidence="7" type="ORF">SAMN05216272_101355</name>
</gene>
<organism evidence="7 8">
    <name type="scientific">Pseudomonas panipatensis</name>
    <dbReference type="NCBI Taxonomy" id="428992"/>
    <lineage>
        <taxon>Bacteria</taxon>
        <taxon>Pseudomonadati</taxon>
        <taxon>Pseudomonadota</taxon>
        <taxon>Gammaproteobacteria</taxon>
        <taxon>Pseudomonadales</taxon>
        <taxon>Pseudomonadaceae</taxon>
        <taxon>Pseudomonas</taxon>
    </lineage>
</organism>
<dbReference type="OrthoDB" id="9786431at2"/>
<feature type="signal peptide" evidence="6">
    <location>
        <begin position="1"/>
        <end position="19"/>
    </location>
</feature>
<dbReference type="STRING" id="428992.SAMN05216272_101355"/>
<dbReference type="EMBL" id="FNDS01000001">
    <property type="protein sequence ID" value="SDH39583.1"/>
    <property type="molecule type" value="Genomic_DNA"/>
</dbReference>
<evidence type="ECO:0000256" key="1">
    <source>
        <dbReference type="ARBA" id="ARBA00002591"/>
    </source>
</evidence>
<dbReference type="PRINTS" id="PR01010">
    <property type="entry name" value="FLGPRINGFLGI"/>
</dbReference>
<dbReference type="InterPro" id="IPR001782">
    <property type="entry name" value="Flag_FlgI"/>
</dbReference>
<evidence type="ECO:0000256" key="4">
    <source>
        <dbReference type="ARBA" id="ARBA00022729"/>
    </source>
</evidence>
<proteinExistence type="inferred from homology"/>
<dbReference type="GO" id="GO:0005198">
    <property type="term" value="F:structural molecule activity"/>
    <property type="evidence" value="ECO:0007669"/>
    <property type="project" value="InterPro"/>
</dbReference>
<evidence type="ECO:0000256" key="5">
    <source>
        <dbReference type="ARBA" id="ARBA00023143"/>
    </source>
</evidence>
<comment type="subunit">
    <text evidence="6">The basal body constitutes a major portion of the flagellar organelle and consists of four rings (L,P,S, and M) mounted on a central rod.</text>
</comment>
<evidence type="ECO:0000313" key="8">
    <source>
        <dbReference type="Proteomes" id="UP000199636"/>
    </source>
</evidence>
<dbReference type="NCBIfam" id="NF003676">
    <property type="entry name" value="PRK05303.1"/>
    <property type="match status" value="1"/>
</dbReference>
<accession>A0A1G8C2K1</accession>
<name>A0A1G8C2K1_9PSED</name>
<keyword evidence="7" id="KW-0282">Flagellum</keyword>
<comment type="similarity">
    <text evidence="3 6">Belongs to the FlgI family.</text>
</comment>
<comment type="subcellular location">
    <subcellularLocation>
        <location evidence="2 6">Bacterial flagellum basal body</location>
    </subcellularLocation>
</comment>
<protein>
    <recommendedName>
        <fullName evidence="6">Flagellar P-ring protein</fullName>
    </recommendedName>
    <alternativeName>
        <fullName evidence="6">Basal body P-ring protein</fullName>
    </alternativeName>
</protein>
<keyword evidence="5 6" id="KW-0975">Bacterial flagellum</keyword>
<dbReference type="Pfam" id="PF02119">
    <property type="entry name" value="FlgI"/>
    <property type="match status" value="1"/>
</dbReference>
<evidence type="ECO:0000313" key="7">
    <source>
        <dbReference type="EMBL" id="SDH39583.1"/>
    </source>
</evidence>
<keyword evidence="4 6" id="KW-0732">Signal</keyword>
<dbReference type="AlphaFoldDB" id="A0A1G8C2K1"/>
<dbReference type="RefSeq" id="WP_090260197.1">
    <property type="nucleotide sequence ID" value="NZ_FNDS01000001.1"/>
</dbReference>
<evidence type="ECO:0000256" key="2">
    <source>
        <dbReference type="ARBA" id="ARBA00004117"/>
    </source>
</evidence>
<keyword evidence="8" id="KW-1185">Reference proteome</keyword>
<dbReference type="PANTHER" id="PTHR30381:SF0">
    <property type="entry name" value="FLAGELLAR P-RING PROTEIN"/>
    <property type="match status" value="1"/>
</dbReference>
<dbReference type="HAMAP" id="MF_00416">
    <property type="entry name" value="FlgI"/>
    <property type="match status" value="1"/>
</dbReference>
<sequence length="369" mass="38372" precursor="true">MSMFSRILFILGLAGLAFAAQAERLKDIASIQGVRSNQLIGYGLVVGLDGTGDQTTQTPFTLQTFNNMLAQFGIKVPAGSGNVQLKNVAAVSVHADLPAFAKPGQTIDITVSSIGNAKSLRGGSLLMTQLKGIDGQTYAVAQGNLVVGGFDAEGRDGSKITVNVPSAGRIPSGATVERTVPSGFDQGNTLTLNLNRPDFTTAKHIVDRINDMLGPGVAQAIDGGSVRVSAPLDPNQRVDYMSVLENLEIQSGEAVAKVIINSRTGTIVIGQNVRVSPAAVTHGSLTVTITEDPIVSQPGPLSNGQTAVVPRSRVNAQQEAKPMFKFGPGTTLDEIVRAVNQVGAAPSDLMAILEALKQAGALQAELIVI</sequence>
<dbReference type="GO" id="GO:0071973">
    <property type="term" value="P:bacterial-type flagellum-dependent cell motility"/>
    <property type="evidence" value="ECO:0007669"/>
    <property type="project" value="InterPro"/>
</dbReference>
<evidence type="ECO:0000256" key="3">
    <source>
        <dbReference type="ARBA" id="ARBA00008994"/>
    </source>
</evidence>
<feature type="chain" id="PRO_5011800335" description="Flagellar P-ring protein" evidence="6">
    <location>
        <begin position="20"/>
        <end position="369"/>
    </location>
</feature>